<dbReference type="EMBL" id="SMNA01000004">
    <property type="protein sequence ID" value="TDE94774.1"/>
    <property type="molecule type" value="Genomic_DNA"/>
</dbReference>
<keyword evidence="5 7" id="KW-1133">Transmembrane helix</keyword>
<gene>
    <name evidence="10" type="ORF">EXU48_08225</name>
</gene>
<evidence type="ECO:0000256" key="2">
    <source>
        <dbReference type="ARBA" id="ARBA00022692"/>
    </source>
</evidence>
<comment type="subcellular location">
    <subcellularLocation>
        <location evidence="1">Cell membrane</location>
        <topology evidence="1">Multi-pass membrane protein</topology>
    </subcellularLocation>
</comment>
<evidence type="ECO:0000313" key="11">
    <source>
        <dbReference type="Proteomes" id="UP000504882"/>
    </source>
</evidence>
<keyword evidence="11" id="KW-1185">Reference proteome</keyword>
<protein>
    <submittedName>
        <fullName evidence="10">ABC transporter ATP-binding protein</fullName>
    </submittedName>
</protein>
<evidence type="ECO:0000256" key="1">
    <source>
        <dbReference type="ARBA" id="ARBA00004651"/>
    </source>
</evidence>
<dbReference type="RefSeq" id="WP_133107184.1">
    <property type="nucleotide sequence ID" value="NZ_SMNA01000004.1"/>
</dbReference>
<evidence type="ECO:0000256" key="7">
    <source>
        <dbReference type="SAM" id="Phobius"/>
    </source>
</evidence>
<dbReference type="PROSITE" id="PS50893">
    <property type="entry name" value="ABC_TRANSPORTER_2"/>
    <property type="match status" value="1"/>
</dbReference>
<feature type="transmembrane region" description="Helical" evidence="7">
    <location>
        <begin position="266"/>
        <end position="286"/>
    </location>
</feature>
<dbReference type="Proteomes" id="UP000504882">
    <property type="component" value="Unassembled WGS sequence"/>
</dbReference>
<feature type="transmembrane region" description="Helical" evidence="7">
    <location>
        <begin position="177"/>
        <end position="197"/>
    </location>
</feature>
<name>A0ABY2E415_9MICO</name>
<organism evidence="10 11">
    <name type="scientific">Occultella glacieicola</name>
    <dbReference type="NCBI Taxonomy" id="2518684"/>
    <lineage>
        <taxon>Bacteria</taxon>
        <taxon>Bacillati</taxon>
        <taxon>Actinomycetota</taxon>
        <taxon>Actinomycetes</taxon>
        <taxon>Micrococcales</taxon>
        <taxon>Ruaniaceae</taxon>
        <taxon>Occultella</taxon>
    </lineage>
</organism>
<dbReference type="PANTHER" id="PTHR24221">
    <property type="entry name" value="ATP-BINDING CASSETTE SUB-FAMILY B"/>
    <property type="match status" value="1"/>
</dbReference>
<dbReference type="SUPFAM" id="SSF52540">
    <property type="entry name" value="P-loop containing nucleoside triphosphate hydrolases"/>
    <property type="match status" value="1"/>
</dbReference>
<dbReference type="GO" id="GO:0005524">
    <property type="term" value="F:ATP binding"/>
    <property type="evidence" value="ECO:0007669"/>
    <property type="project" value="UniProtKB-KW"/>
</dbReference>
<reference evidence="10 11" key="1">
    <citation type="submission" date="2019-03" db="EMBL/GenBank/DDBJ databases">
        <title>Genomic features of bacteria from cold environments.</title>
        <authorList>
            <person name="Shen L."/>
        </authorList>
    </citation>
    <scope>NUCLEOTIDE SEQUENCE [LARGE SCALE GENOMIC DNA]</scope>
    <source>
        <strain evidence="11">T3246-1</strain>
    </source>
</reference>
<dbReference type="SUPFAM" id="SSF90123">
    <property type="entry name" value="ABC transporter transmembrane region"/>
    <property type="match status" value="1"/>
</dbReference>
<keyword evidence="3" id="KW-0547">Nucleotide-binding</keyword>
<comment type="caution">
    <text evidence="10">The sequence shown here is derived from an EMBL/GenBank/DDBJ whole genome shotgun (WGS) entry which is preliminary data.</text>
</comment>
<dbReference type="Gene3D" id="1.20.1560.10">
    <property type="entry name" value="ABC transporter type 1, transmembrane domain"/>
    <property type="match status" value="1"/>
</dbReference>
<dbReference type="PROSITE" id="PS50929">
    <property type="entry name" value="ABC_TM1F"/>
    <property type="match status" value="1"/>
</dbReference>
<dbReference type="InterPro" id="IPR039421">
    <property type="entry name" value="Type_1_exporter"/>
</dbReference>
<evidence type="ECO:0000256" key="5">
    <source>
        <dbReference type="ARBA" id="ARBA00022989"/>
    </source>
</evidence>
<feature type="transmembrane region" description="Helical" evidence="7">
    <location>
        <begin position="78"/>
        <end position="104"/>
    </location>
</feature>
<dbReference type="InterPro" id="IPR003593">
    <property type="entry name" value="AAA+_ATPase"/>
</dbReference>
<evidence type="ECO:0000256" key="3">
    <source>
        <dbReference type="ARBA" id="ARBA00022741"/>
    </source>
</evidence>
<feature type="transmembrane region" description="Helical" evidence="7">
    <location>
        <begin position="34"/>
        <end position="58"/>
    </location>
</feature>
<dbReference type="SMART" id="SM00382">
    <property type="entry name" value="AAA"/>
    <property type="match status" value="1"/>
</dbReference>
<dbReference type="InterPro" id="IPR003439">
    <property type="entry name" value="ABC_transporter-like_ATP-bd"/>
</dbReference>
<evidence type="ECO:0000259" key="9">
    <source>
        <dbReference type="PROSITE" id="PS50929"/>
    </source>
</evidence>
<feature type="domain" description="ABC transporter" evidence="8">
    <location>
        <begin position="351"/>
        <end position="575"/>
    </location>
</feature>
<evidence type="ECO:0000259" key="8">
    <source>
        <dbReference type="PROSITE" id="PS50893"/>
    </source>
</evidence>
<dbReference type="Pfam" id="PF00005">
    <property type="entry name" value="ABC_tran"/>
    <property type="match status" value="1"/>
</dbReference>
<dbReference type="InterPro" id="IPR036640">
    <property type="entry name" value="ABC1_TM_sf"/>
</dbReference>
<feature type="transmembrane region" description="Helical" evidence="7">
    <location>
        <begin position="292"/>
        <end position="316"/>
    </location>
</feature>
<dbReference type="Gene3D" id="3.40.50.300">
    <property type="entry name" value="P-loop containing nucleotide triphosphate hydrolases"/>
    <property type="match status" value="1"/>
</dbReference>
<dbReference type="PANTHER" id="PTHR24221:SF654">
    <property type="entry name" value="ATP-BINDING CASSETTE SUB-FAMILY B MEMBER 6"/>
    <property type="match status" value="1"/>
</dbReference>
<keyword evidence="6 7" id="KW-0472">Membrane</keyword>
<feature type="transmembrane region" description="Helical" evidence="7">
    <location>
        <begin position="153"/>
        <end position="171"/>
    </location>
</feature>
<evidence type="ECO:0000313" key="10">
    <source>
        <dbReference type="EMBL" id="TDE94774.1"/>
    </source>
</evidence>
<dbReference type="CDD" id="cd07346">
    <property type="entry name" value="ABC_6TM_exporters"/>
    <property type="match status" value="1"/>
</dbReference>
<dbReference type="InterPro" id="IPR011527">
    <property type="entry name" value="ABC1_TM_dom"/>
</dbReference>
<keyword evidence="4 10" id="KW-0067">ATP-binding</keyword>
<dbReference type="InterPro" id="IPR027417">
    <property type="entry name" value="P-loop_NTPase"/>
</dbReference>
<proteinExistence type="predicted"/>
<evidence type="ECO:0000256" key="4">
    <source>
        <dbReference type="ARBA" id="ARBA00022840"/>
    </source>
</evidence>
<accession>A0ABY2E415</accession>
<feature type="domain" description="ABC transmembrane type-1" evidence="9">
    <location>
        <begin position="38"/>
        <end position="321"/>
    </location>
</feature>
<dbReference type="Pfam" id="PF00664">
    <property type="entry name" value="ABC_membrane"/>
    <property type="match status" value="1"/>
</dbReference>
<sequence>MTAASGSGEVIATIPVATTREVWRTCTSLLRRRAWLVIAVACAFVVAAAAGLVLPTALGRIVDLATAPSSTDADVWRLGAWMAAGAIVQALATGAGSLGAAALVENLLAELREGLVTSALRLPRRVVERVGTGDLTSRASDDVAQVAAGLPNAIPTVAASGFTLVLTVIALTVLNPWFALVVLTVVPLQVIALRSYLRNAPPIYAAERAAVGVRAHHVLAALRGLPTVQAFGLGAVHSARIGFASWQVVQLSLRARAVVNTFFSRLNTAELVGMSTILVVAFVLVGGDQLTIGGATTAMLLFLQLFGPMMGVLLLIDELQSALASLARIVGVTRMEPGTDDQRRPHGELPVAVSGVRFGYDGAAVLHQVDLRVRAGERVAVVGTSGAGKSTLAALVAGVHAPWSGAVSVSDAAHARTVLISQEVHVFAGTVRDNLTLGRPEATDTEIRAALGAVGATDEVAALPHGLDTEVGPHAHTLTVAQAQLVALARAHLADPELVLLDEATAEAGSAHGAMLDRAADAVMSERAALIIAHRLDQAVRADRVVVMADGRVVEEGPHDELVAAGGAYAELWSAWQRHRP</sequence>
<evidence type="ECO:0000256" key="6">
    <source>
        <dbReference type="ARBA" id="ARBA00023136"/>
    </source>
</evidence>
<keyword evidence="2 7" id="KW-0812">Transmembrane</keyword>